<dbReference type="PRINTS" id="PR00123">
    <property type="entry name" value="ATPASEA"/>
</dbReference>
<keyword evidence="10" id="KW-0066">ATP synthesis</keyword>
<keyword evidence="12" id="KW-0496">Mitochondrion</keyword>
<keyword evidence="6" id="KW-0375">Hydrogen ion transport</keyword>
<evidence type="ECO:0000256" key="4">
    <source>
        <dbReference type="ARBA" id="ARBA00022547"/>
    </source>
</evidence>
<sequence length="224" mass="27110">MKMMMNMFSIFDPSYYYLKLNWMTYLMPMYMIMTNKFKFMNKWNLMAMSMWLNIYKEIKNLMKTKFNKENMLFIMTIFLMILIMNSMSMMPFIYTQMSQISISFPMAMIMWMAMMMYGWMNNFKMMMINMVPMSTPMFLMMFMVIIEMMSNMIRPITLSIRLTANMVAGHLLMSLLSNFMTLKMTNMMMMLMPMLFLCSLELMVSFIQAYVFITLLTLYYNEVL</sequence>
<keyword evidence="8" id="KW-0406">Ion transport</keyword>
<keyword evidence="9" id="KW-0472">Membrane</keyword>
<keyword evidence="4" id="KW-0138">CF(0)</keyword>
<accession>A0A7R7UNM3</accession>
<evidence type="ECO:0000256" key="7">
    <source>
        <dbReference type="ARBA" id="ARBA00022989"/>
    </source>
</evidence>
<dbReference type="PROSITE" id="PS00449">
    <property type="entry name" value="ATPASE_A"/>
    <property type="match status" value="1"/>
</dbReference>
<comment type="subcellular location">
    <subcellularLocation>
        <location evidence="1">Membrane</location>
        <topology evidence="1">Multi-pass membrane protein</topology>
    </subcellularLocation>
    <subcellularLocation>
        <location evidence="11">Mitochondrion inner membrane</location>
        <topology evidence="11">Multi-pass membrane protein</topology>
    </subcellularLocation>
</comment>
<keyword evidence="3" id="KW-0813">Transport</keyword>
<dbReference type="PANTHER" id="PTHR11410">
    <property type="entry name" value="ATP SYNTHASE SUBUNIT A"/>
    <property type="match status" value="1"/>
</dbReference>
<evidence type="ECO:0000256" key="3">
    <source>
        <dbReference type="ARBA" id="ARBA00022448"/>
    </source>
</evidence>
<dbReference type="InterPro" id="IPR000568">
    <property type="entry name" value="ATP_synth_F0_asu"/>
</dbReference>
<proteinExistence type="inferred from homology"/>
<dbReference type="EMBL" id="LC601992">
    <property type="protein sequence ID" value="BCR02909.1"/>
    <property type="molecule type" value="Genomic_DNA"/>
</dbReference>
<dbReference type="GO" id="GO:0005743">
    <property type="term" value="C:mitochondrial inner membrane"/>
    <property type="evidence" value="ECO:0007669"/>
    <property type="project" value="UniProtKB-SubCell"/>
</dbReference>
<dbReference type="SUPFAM" id="SSF81336">
    <property type="entry name" value="F1F0 ATP synthase subunit A"/>
    <property type="match status" value="1"/>
</dbReference>
<evidence type="ECO:0000256" key="11">
    <source>
        <dbReference type="RuleBase" id="RU004450"/>
    </source>
</evidence>
<evidence type="ECO:0000313" key="12">
    <source>
        <dbReference type="EMBL" id="BCR02909.1"/>
    </source>
</evidence>
<organism evidence="12">
    <name type="scientific">Riccardoella tokyoensis</name>
    <dbReference type="NCBI Taxonomy" id="2073164"/>
    <lineage>
        <taxon>Eukaryota</taxon>
        <taxon>Metazoa</taxon>
        <taxon>Ecdysozoa</taxon>
        <taxon>Arthropoda</taxon>
        <taxon>Chelicerata</taxon>
        <taxon>Arachnida</taxon>
        <taxon>Acari</taxon>
        <taxon>Acariformes</taxon>
        <taxon>Trombidiformes</taxon>
        <taxon>Prostigmata</taxon>
        <taxon>Eupodina</taxon>
        <taxon>Tydeoidea</taxon>
        <taxon>Ereynetidae</taxon>
        <taxon>Riccardoella</taxon>
    </lineage>
</organism>
<name>A0A7R7UNM3_9ACAR</name>
<evidence type="ECO:0000256" key="5">
    <source>
        <dbReference type="ARBA" id="ARBA00022692"/>
    </source>
</evidence>
<evidence type="ECO:0000256" key="10">
    <source>
        <dbReference type="ARBA" id="ARBA00023310"/>
    </source>
</evidence>
<keyword evidence="7" id="KW-1133">Transmembrane helix</keyword>
<evidence type="ECO:0000256" key="8">
    <source>
        <dbReference type="ARBA" id="ARBA00023065"/>
    </source>
</evidence>
<comment type="similarity">
    <text evidence="2">Belongs to the ATPase A chain family.</text>
</comment>
<dbReference type="CDD" id="cd00310">
    <property type="entry name" value="ATP-synt_Fo_a_6"/>
    <property type="match status" value="1"/>
</dbReference>
<dbReference type="NCBIfam" id="TIGR01131">
    <property type="entry name" value="ATP_synt_6_or_A"/>
    <property type="match status" value="1"/>
</dbReference>
<gene>
    <name evidence="12" type="primary">ATPase 6</name>
</gene>
<evidence type="ECO:0000256" key="2">
    <source>
        <dbReference type="ARBA" id="ARBA00006810"/>
    </source>
</evidence>
<evidence type="ECO:0000256" key="6">
    <source>
        <dbReference type="ARBA" id="ARBA00022781"/>
    </source>
</evidence>
<reference evidence="12" key="1">
    <citation type="submission" date="2021-01" db="EMBL/GenBank/DDBJ databases">
        <title>Complete mitochondrial genomes of snail mite Riccardoella tokyoensis and R. reaumuri (Acariformes: Prostigmata: Ereynetidae).</title>
        <authorList>
            <person name="Hiruta S.F."/>
            <person name="Waki T."/>
            <person name="Shimano S."/>
        </authorList>
    </citation>
    <scope>NUCLEOTIDE SEQUENCE</scope>
    <source>
        <strain evidence="12">WasureSG01</strain>
    </source>
</reference>
<geneLocation type="mitochondrion" evidence="12"/>
<dbReference type="InterPro" id="IPR023011">
    <property type="entry name" value="ATP_synth_F0_asu_AS"/>
</dbReference>
<dbReference type="PANTHER" id="PTHR11410:SF0">
    <property type="entry name" value="ATP SYNTHASE SUBUNIT A"/>
    <property type="match status" value="1"/>
</dbReference>
<dbReference type="GO" id="GO:0045259">
    <property type="term" value="C:proton-transporting ATP synthase complex"/>
    <property type="evidence" value="ECO:0007669"/>
    <property type="project" value="UniProtKB-KW"/>
</dbReference>
<reference evidence="12" key="2">
    <citation type="submission" date="2021-01" db="EMBL/GenBank/DDBJ databases">
        <authorList>
            <person name="Hiruta S."/>
            <person name="Waki T."/>
            <person name="Shimano S."/>
        </authorList>
    </citation>
    <scope>NUCLEOTIDE SEQUENCE</scope>
    <source>
        <strain evidence="12">WasureSG01</strain>
    </source>
</reference>
<evidence type="ECO:0000256" key="1">
    <source>
        <dbReference type="ARBA" id="ARBA00004141"/>
    </source>
</evidence>
<dbReference type="GO" id="GO:0046933">
    <property type="term" value="F:proton-transporting ATP synthase activity, rotational mechanism"/>
    <property type="evidence" value="ECO:0007669"/>
    <property type="project" value="TreeGrafter"/>
</dbReference>
<dbReference type="AlphaFoldDB" id="A0A7R7UNM3"/>
<dbReference type="Pfam" id="PF00119">
    <property type="entry name" value="ATP-synt_A"/>
    <property type="match status" value="1"/>
</dbReference>
<dbReference type="InterPro" id="IPR035908">
    <property type="entry name" value="F0_ATP_A_sf"/>
</dbReference>
<keyword evidence="5" id="KW-0812">Transmembrane</keyword>
<evidence type="ECO:0000256" key="9">
    <source>
        <dbReference type="ARBA" id="ARBA00023136"/>
    </source>
</evidence>
<dbReference type="InterPro" id="IPR045083">
    <property type="entry name" value="ATP_synth_F0_asu_bact/mt"/>
</dbReference>
<protein>
    <recommendedName>
        <fullName evidence="11">ATP synthase subunit a</fullName>
    </recommendedName>
</protein>
<dbReference type="Gene3D" id="1.20.120.220">
    <property type="entry name" value="ATP synthase, F0 complex, subunit A"/>
    <property type="match status" value="1"/>
</dbReference>